<dbReference type="InterPro" id="IPR029787">
    <property type="entry name" value="Nucleotide_cyclase"/>
</dbReference>
<gene>
    <name evidence="2" type="ORF">Vretimale_19047</name>
</gene>
<feature type="region of interest" description="Disordered" evidence="1">
    <location>
        <begin position="1226"/>
        <end position="1277"/>
    </location>
</feature>
<evidence type="ECO:0000256" key="1">
    <source>
        <dbReference type="SAM" id="MobiDB-lite"/>
    </source>
</evidence>
<name>A0A8J4GYA7_9CHLO</name>
<feature type="compositionally biased region" description="Low complexity" evidence="1">
    <location>
        <begin position="225"/>
        <end position="250"/>
    </location>
</feature>
<dbReference type="SUPFAM" id="SSF55073">
    <property type="entry name" value="Nucleotide cyclase"/>
    <property type="match status" value="2"/>
</dbReference>
<dbReference type="Proteomes" id="UP000722791">
    <property type="component" value="Unassembled WGS sequence"/>
</dbReference>
<feature type="compositionally biased region" description="Polar residues" evidence="1">
    <location>
        <begin position="829"/>
        <end position="855"/>
    </location>
</feature>
<proteinExistence type="predicted"/>
<feature type="region of interest" description="Disordered" evidence="1">
    <location>
        <begin position="1143"/>
        <end position="1173"/>
    </location>
</feature>
<dbReference type="Gene3D" id="3.30.70.1230">
    <property type="entry name" value="Nucleotide cyclase"/>
    <property type="match status" value="3"/>
</dbReference>
<feature type="region of interest" description="Disordered" evidence="1">
    <location>
        <begin position="225"/>
        <end position="251"/>
    </location>
</feature>
<feature type="compositionally biased region" description="Polar residues" evidence="1">
    <location>
        <begin position="1320"/>
        <end position="1332"/>
    </location>
</feature>
<feature type="region of interest" description="Disordered" evidence="1">
    <location>
        <begin position="1300"/>
        <end position="1332"/>
    </location>
</feature>
<protein>
    <recommendedName>
        <fullName evidence="4">Guanylate cyclase domain-containing protein</fullName>
    </recommendedName>
</protein>
<sequence length="1332" mass="134044">QGSFVVAGGVTSAVEFPPPAATSVPAMASGGGGDGAGVGPAQDGFETMKQVGDGLNAWQMLPERWGSQRRWRRRVHSIGGENIAVSVTAATITSPGLLTGGRDSDTPAAVSASVAFADNVLAGPAGLLLPTGSVAAVAAYPPPQPTPLPLSIDSVGEALRALWREVPAHIADPALGGGAAAARWQGVKAVFRPTMSCMSSTVLEHQLPVSTLARSVLAAAGSSGYAGARGNPAASLSSPTPPFSRSRSLPVNPLSATTFKRNDVASQIATTTGNITGECGGGGGDADELQDTNFSIGNNDGGILGDNRARRIISDAGRRSLEPLASTASAELPKCDNSGPVPPSLTSAPVTGIGFAAAGSLSMGRRLPSPSPKAAVAGSGLARSASAGAGRRNTSSVDLTTAVPPPPLALSMMGTPTAATGLPQQPAARWGIAQRMLRLQSHSHPYLGPSVHASVGASIGDDSSQQAASAVAPPPPSCTLVRRGLSVRIGMHTGIRHLSDLVYSDVAKRWKYSGEVLAAAKAVSDAANGGDVLIGTATLDRLDPDLLTKRCRLLYVGRHVLRGGNAARGATPPTLTQPPPPPGPGIVADLYALYSPRLFPRVGFYRPPRTELSLGLSVMDAPLGRIAYGLLVCHGLSSMATSGHDAAVVSEARSALTAISEDQLLACHGVSAAQPQAGGSGCGGTVVGAFRNPYHAILWALQAQEDLLRFPWSPELLAHEQFESIVVPAAAADALIGSGPPMAEPLSAHPTPAATPTCTSALPVPYRHGPGAGLRASFEDGDPGCYGGLGQGMQGPGVMGAAGATGYCSDDPICGGDTVTEPAARLSGTLPTPNSTSWASRTPTPRSNRLLTSHDGTLTTGGGTTSAVYGSWVGSWKGSSTSMRGRPSNPGASSLPLQRQATISAAVATASMAIPRSGSGIVSAPLGMLTSGATPIAADGSACVVSTTDGEHDSLIAATSASGCFPTPTLTSRLMLTEVAAVGAPTLSMHFPVPSVRALAAEASAISAEADAQRSQQVPPSPVANVGSVSAMPMPASAVAAAAAGESGGDMVLYRGPRIKGAISYGPLKAVLDPLTGRVRYEGKAASHAAKMISYASIGMVVASVDAVEAGHAEDRDGEGRHGAGCGIRTLPEGCSPPGDVGGAGVSNHDIDRRNMAPSLSRRGSFREDPEGPSAAMAAAAAAAAAALLNLVPGGDGSGAVLHRTGSVPMDTGTDLLAQMTAALASGAGGGNHHPGNRQHVPGTQGRRTQCNQLMEDPDADGHPSHSGPLLCGGGGGGSAGEWRFPSGCSTPFSGGSYTYSQNPLYGMPLKPESRAASRTARTMSNLNPDSR</sequence>
<feature type="non-terminal residue" evidence="2">
    <location>
        <position position="1332"/>
    </location>
</feature>
<reference evidence="2" key="1">
    <citation type="journal article" date="2021" name="Proc. Natl. Acad. Sci. U.S.A.">
        <title>Three genomes in the algal genus Volvox reveal the fate of a haploid sex-determining region after a transition to homothallism.</title>
        <authorList>
            <person name="Yamamoto K."/>
            <person name="Hamaji T."/>
            <person name="Kawai-Toyooka H."/>
            <person name="Matsuzaki R."/>
            <person name="Takahashi F."/>
            <person name="Nishimura Y."/>
            <person name="Kawachi M."/>
            <person name="Noguchi H."/>
            <person name="Minakuchi Y."/>
            <person name="Umen J.G."/>
            <person name="Toyoda A."/>
            <person name="Nozaki H."/>
        </authorList>
    </citation>
    <scope>NUCLEOTIDE SEQUENCE</scope>
    <source>
        <strain evidence="2">NIES-3785</strain>
    </source>
</reference>
<evidence type="ECO:0008006" key="4">
    <source>
        <dbReference type="Google" id="ProtNLM"/>
    </source>
</evidence>
<feature type="region of interest" description="Disordered" evidence="1">
    <location>
        <begin position="825"/>
        <end position="862"/>
    </location>
</feature>
<feature type="non-terminal residue" evidence="2">
    <location>
        <position position="1"/>
    </location>
</feature>
<feature type="region of interest" description="Disordered" evidence="1">
    <location>
        <begin position="364"/>
        <end position="399"/>
    </location>
</feature>
<dbReference type="EMBL" id="BNCQ01000078">
    <property type="protein sequence ID" value="GIM16383.1"/>
    <property type="molecule type" value="Genomic_DNA"/>
</dbReference>
<feature type="region of interest" description="Disordered" evidence="1">
    <location>
        <begin position="272"/>
        <end position="301"/>
    </location>
</feature>
<evidence type="ECO:0000313" key="2">
    <source>
        <dbReference type="EMBL" id="GIM16383.1"/>
    </source>
</evidence>
<comment type="caution">
    <text evidence="2">The sequence shown here is derived from an EMBL/GenBank/DDBJ whole genome shotgun (WGS) entry which is preliminary data.</text>
</comment>
<feature type="compositionally biased region" description="Low complexity" evidence="1">
    <location>
        <begin position="374"/>
        <end position="392"/>
    </location>
</feature>
<accession>A0A8J4GYA7</accession>
<organism evidence="2 3">
    <name type="scientific">Volvox reticuliferus</name>
    <dbReference type="NCBI Taxonomy" id="1737510"/>
    <lineage>
        <taxon>Eukaryota</taxon>
        <taxon>Viridiplantae</taxon>
        <taxon>Chlorophyta</taxon>
        <taxon>core chlorophytes</taxon>
        <taxon>Chlorophyceae</taxon>
        <taxon>CS clade</taxon>
        <taxon>Chlamydomonadales</taxon>
        <taxon>Volvocaceae</taxon>
        <taxon>Volvox</taxon>
    </lineage>
</organism>
<evidence type="ECO:0000313" key="3">
    <source>
        <dbReference type="Proteomes" id="UP000722791"/>
    </source>
</evidence>